<comment type="catalytic activity">
    <reaction evidence="7">
        <text>aldehydo-D-galacturonate = keto-D-tagaturonate</text>
        <dbReference type="Rhea" id="RHEA:27702"/>
        <dbReference type="ChEBI" id="CHEBI:12952"/>
        <dbReference type="ChEBI" id="CHEBI:17886"/>
    </reaction>
</comment>
<dbReference type="AlphaFoldDB" id="A0A7L7L3Z6"/>
<evidence type="ECO:0000256" key="6">
    <source>
        <dbReference type="ARBA" id="ARBA00023235"/>
    </source>
</evidence>
<dbReference type="Proteomes" id="UP000514509">
    <property type="component" value="Chromosome"/>
</dbReference>
<dbReference type="PANTHER" id="PTHR30068">
    <property type="entry name" value="URONATE ISOMERASE"/>
    <property type="match status" value="1"/>
</dbReference>
<dbReference type="EC" id="5.3.1.12" evidence="4 7"/>
<evidence type="ECO:0000313" key="9">
    <source>
        <dbReference type="Proteomes" id="UP000514509"/>
    </source>
</evidence>
<dbReference type="Pfam" id="PF02614">
    <property type="entry name" value="UxaC"/>
    <property type="match status" value="1"/>
</dbReference>
<reference evidence="8 9" key="1">
    <citation type="submission" date="2020-06" db="EMBL/GenBank/DDBJ databases">
        <authorList>
            <person name="Hwang Y.J."/>
        </authorList>
    </citation>
    <scope>NUCLEOTIDE SEQUENCE [LARGE SCALE GENOMIC DNA]</scope>
    <source>
        <strain evidence="8 9">KUDC8001</strain>
    </source>
</reference>
<gene>
    <name evidence="7 8" type="primary">uxaC</name>
    <name evidence="8" type="ORF">HUW48_03160</name>
</gene>
<proteinExistence type="inferred from homology"/>
<reference evidence="8 9" key="2">
    <citation type="submission" date="2020-08" db="EMBL/GenBank/DDBJ databases">
        <title>Adhaeribacter dokdonensis sp. nov., isolated from the rhizosphere of Elymus tsukushiensis, a plant native to the Dokdo Islands, Republic of Korea.</title>
        <authorList>
            <person name="Ghim S.Y."/>
        </authorList>
    </citation>
    <scope>NUCLEOTIDE SEQUENCE [LARGE SCALE GENOMIC DNA]</scope>
    <source>
        <strain evidence="8 9">KUDC8001</strain>
    </source>
</reference>
<dbReference type="HAMAP" id="MF_00675">
    <property type="entry name" value="UxaC"/>
    <property type="match status" value="1"/>
</dbReference>
<dbReference type="KEGG" id="add:HUW48_03160"/>
<organism evidence="8 9">
    <name type="scientific">Adhaeribacter radiodurans</name>
    <dbReference type="NCBI Taxonomy" id="2745197"/>
    <lineage>
        <taxon>Bacteria</taxon>
        <taxon>Pseudomonadati</taxon>
        <taxon>Bacteroidota</taxon>
        <taxon>Cytophagia</taxon>
        <taxon>Cytophagales</taxon>
        <taxon>Hymenobacteraceae</taxon>
        <taxon>Adhaeribacter</taxon>
    </lineage>
</organism>
<dbReference type="SUPFAM" id="SSF51556">
    <property type="entry name" value="Metallo-dependent hydrolases"/>
    <property type="match status" value="1"/>
</dbReference>
<keyword evidence="6 7" id="KW-0413">Isomerase</keyword>
<comment type="catalytic activity">
    <reaction evidence="1 7">
        <text>D-glucuronate = D-fructuronate</text>
        <dbReference type="Rhea" id="RHEA:13049"/>
        <dbReference type="ChEBI" id="CHEBI:58720"/>
        <dbReference type="ChEBI" id="CHEBI:59863"/>
        <dbReference type="EC" id="5.3.1.12"/>
    </reaction>
</comment>
<evidence type="ECO:0000256" key="4">
    <source>
        <dbReference type="ARBA" id="ARBA00012546"/>
    </source>
</evidence>
<dbReference type="InterPro" id="IPR003766">
    <property type="entry name" value="Uronate_isomerase"/>
</dbReference>
<dbReference type="GO" id="GO:0008880">
    <property type="term" value="F:glucuronate isomerase activity"/>
    <property type="evidence" value="ECO:0007669"/>
    <property type="project" value="UniProtKB-UniRule"/>
</dbReference>
<sequence length="481" mass="55664">MSDVLSPSLQKKTSSHKAFLDDNFLLQSKTAQQLYHEFAKSMPIIDYHNHLPPVEIAQDKQFENITQVWLYGDHYKWRAMRTNGVNEAYCTGDKSDYEKFEKWAATVPYTLRNPLYHWSHLELQRYFDIHEILSGANAREVFEACNAKLQTPEYSVRNLLRRMNVETVCTTDDPLDSLEHHQKIKQDGFEIKVLPAFRPDKAMNADEPAAVNAFIQKLEAVTNTTITSYNDYLTALKQRHDYFAANGCSVSDHGLEEMYADDYTEAEIKEIFSKIRIQKPLALAEVRQFKSAMLFEFALWDHEKGWVQQYHLGALRNNNPRMLRQLGPDTGWDSIGDFRQARALSKFLARLDSEDRLAKTILYNLNPADNELMATMVGNYNDGSVPGKIQFGSGWWFLDQKDGMVKQMNALSNMGLLSRFVGMLTDSRSFLSFPRHEYFRRILCNLFGEDIENGELPNDLDWTGKVIQDICYHNAKSYFNF</sequence>
<keyword evidence="9" id="KW-1185">Reference proteome</keyword>
<name>A0A7L7L3Z6_9BACT</name>
<evidence type="ECO:0000313" key="8">
    <source>
        <dbReference type="EMBL" id="QMU27089.1"/>
    </source>
</evidence>
<dbReference type="GO" id="GO:0042840">
    <property type="term" value="P:D-glucuronate catabolic process"/>
    <property type="evidence" value="ECO:0007669"/>
    <property type="project" value="TreeGrafter"/>
</dbReference>
<evidence type="ECO:0000256" key="5">
    <source>
        <dbReference type="ARBA" id="ARBA00020555"/>
    </source>
</evidence>
<evidence type="ECO:0000256" key="7">
    <source>
        <dbReference type="HAMAP-Rule" id="MF_00675"/>
    </source>
</evidence>
<dbReference type="PANTHER" id="PTHR30068:SF4">
    <property type="entry name" value="URONATE ISOMERASE"/>
    <property type="match status" value="1"/>
</dbReference>
<dbReference type="Gene3D" id="3.20.20.140">
    <property type="entry name" value="Metal-dependent hydrolases"/>
    <property type="match status" value="1"/>
</dbReference>
<comment type="similarity">
    <text evidence="3 7">Belongs to the metallo-dependent hydrolases superfamily. Uronate isomerase family.</text>
</comment>
<evidence type="ECO:0000256" key="2">
    <source>
        <dbReference type="ARBA" id="ARBA00004892"/>
    </source>
</evidence>
<dbReference type="GO" id="GO:0019698">
    <property type="term" value="P:D-galacturonate catabolic process"/>
    <property type="evidence" value="ECO:0007669"/>
    <property type="project" value="TreeGrafter"/>
</dbReference>
<dbReference type="InterPro" id="IPR032466">
    <property type="entry name" value="Metal_Hydrolase"/>
</dbReference>
<accession>A0A7L7L3Z6</accession>
<comment type="pathway">
    <text evidence="2 7">Carbohydrate metabolism; pentose and glucuronate interconversion.</text>
</comment>
<dbReference type="Gene3D" id="1.10.2020.10">
    <property type="entry name" value="uronate isomerase, domain 2, chain A"/>
    <property type="match status" value="1"/>
</dbReference>
<dbReference type="EMBL" id="CP055153">
    <property type="protein sequence ID" value="QMU27089.1"/>
    <property type="molecule type" value="Genomic_DNA"/>
</dbReference>
<dbReference type="NCBIfam" id="NF002794">
    <property type="entry name" value="PRK02925.1"/>
    <property type="match status" value="1"/>
</dbReference>
<evidence type="ECO:0000256" key="1">
    <source>
        <dbReference type="ARBA" id="ARBA00001165"/>
    </source>
</evidence>
<protein>
    <recommendedName>
        <fullName evidence="5 7">Uronate isomerase</fullName>
        <ecNumber evidence="4 7">5.3.1.12</ecNumber>
    </recommendedName>
    <alternativeName>
        <fullName evidence="7">Glucuronate isomerase</fullName>
    </alternativeName>
    <alternativeName>
        <fullName evidence="7">Uronic isomerase</fullName>
    </alternativeName>
</protein>
<dbReference type="RefSeq" id="WP_182414290.1">
    <property type="nucleotide sequence ID" value="NZ_CP055153.1"/>
</dbReference>
<evidence type="ECO:0000256" key="3">
    <source>
        <dbReference type="ARBA" id="ARBA00008397"/>
    </source>
</evidence>
<dbReference type="UniPathway" id="UPA00246"/>